<dbReference type="CDD" id="cd01085">
    <property type="entry name" value="APP"/>
    <property type="match status" value="1"/>
</dbReference>
<dbReference type="InterPro" id="IPR000587">
    <property type="entry name" value="Creatinase_N"/>
</dbReference>
<feature type="domain" description="Creatinase N-terminal" evidence="5">
    <location>
        <begin position="9"/>
        <end position="135"/>
    </location>
</feature>
<evidence type="ECO:0000256" key="1">
    <source>
        <dbReference type="ARBA" id="ARBA00008766"/>
    </source>
</evidence>
<dbReference type="GO" id="GO:0005737">
    <property type="term" value="C:cytoplasm"/>
    <property type="evidence" value="ECO:0007669"/>
    <property type="project" value="UniProtKB-ARBA"/>
</dbReference>
<protein>
    <submittedName>
        <fullName evidence="7">Aminopeptidase P family protein</fullName>
        <ecNumber evidence="7">3.4.11.-</ecNumber>
    </submittedName>
</protein>
<proteinExistence type="inferred from homology"/>
<dbReference type="AlphaFoldDB" id="A0AB39HGL8"/>
<dbReference type="KEGG" id="vih:AB0763_12945"/>
<dbReference type="PANTHER" id="PTHR43763:SF6">
    <property type="entry name" value="XAA-PRO AMINOPEPTIDASE 1"/>
    <property type="match status" value="1"/>
</dbReference>
<evidence type="ECO:0000259" key="6">
    <source>
        <dbReference type="Pfam" id="PF16188"/>
    </source>
</evidence>
<dbReference type="RefSeq" id="WP_306102418.1">
    <property type="nucleotide sequence ID" value="NZ_CP162601.1"/>
</dbReference>
<dbReference type="FunFam" id="3.90.230.10:FF:000009">
    <property type="entry name" value="xaa-Pro aminopeptidase 2"/>
    <property type="match status" value="1"/>
</dbReference>
<dbReference type="Pfam" id="PF16188">
    <property type="entry name" value="Peptidase_M24_C"/>
    <property type="match status" value="1"/>
</dbReference>
<evidence type="ECO:0000259" key="5">
    <source>
        <dbReference type="Pfam" id="PF01321"/>
    </source>
</evidence>
<evidence type="ECO:0000256" key="2">
    <source>
        <dbReference type="ARBA" id="ARBA00022723"/>
    </source>
</evidence>
<keyword evidence="3 7" id="KW-0378">Hydrolase</keyword>
<dbReference type="InterPro" id="IPR036005">
    <property type="entry name" value="Creatinase/aminopeptidase-like"/>
</dbReference>
<dbReference type="Pfam" id="PF16189">
    <property type="entry name" value="Creatinase_N_2"/>
    <property type="match status" value="1"/>
</dbReference>
<sequence>MAMSTHDKVSALRKWMQHHHIDAIIVPREDEFLGEYVPAYNERLAWLTGFTGSAGAAVIGVEDQAGIFVDGRYTVQVKQQVPNDLFSYQHLIETPVLSWINAQFAKGSTIAIDPKLHSFAWLQQAQSKLSNMTLKLLDSNAIDPLWQDRPTQTLTPLFVMPLEYCGQTSYDKRQQLAAQLQQQDIDAVVITALDSISWLLNIRARDISRLPVALCHAIADSQGRVTLFIDRDRVSDECIAHWGEGVQIVEPQQLQQYLQNFSNQNVQLDANSANAWFALHLQNAGAQIINQKDPCSLPKACKNDTEIKGMRACHIRDGVAMVRFLAWLDNEVTAGRLHDEATLADQLLSYRQQDERFVDISFDTISAAGSNAAMCHYNHKNQPAPKTLTLNSLYLVDSGGQYRDGTTDITRTVAIGQPTDDMKRMFTLVLKGHINIATARFPKGTCGYQLDSFARQPLWQQGYDFDHGTGHGVGHFLNVHEGPQNLSKRPVEVALQPGMIVSNEPGYYQDGGFGIRIENLELVTPVMTQGDRESYGFSSLTRCPIDLRCIDTTLLTETEIQWLNHYHQQVRDALLPLVEGDLAEWLTHATRPLVRSR</sequence>
<comment type="similarity">
    <text evidence="1">Belongs to the peptidase M24B family.</text>
</comment>
<dbReference type="GO" id="GO:0046872">
    <property type="term" value="F:metal ion binding"/>
    <property type="evidence" value="ECO:0007669"/>
    <property type="project" value="UniProtKB-KW"/>
</dbReference>
<dbReference type="SUPFAM" id="SSF55920">
    <property type="entry name" value="Creatinase/aminopeptidase"/>
    <property type="match status" value="1"/>
</dbReference>
<evidence type="ECO:0000259" key="4">
    <source>
        <dbReference type="Pfam" id="PF00557"/>
    </source>
</evidence>
<dbReference type="EMBL" id="CP162601">
    <property type="protein sequence ID" value="XDK25028.1"/>
    <property type="molecule type" value="Genomic_DNA"/>
</dbReference>
<feature type="domain" description="Peptidase M24" evidence="4">
    <location>
        <begin position="309"/>
        <end position="524"/>
    </location>
</feature>
<feature type="domain" description="Peptidase M24 C-terminal" evidence="6">
    <location>
        <begin position="534"/>
        <end position="593"/>
    </location>
</feature>
<dbReference type="EC" id="3.4.11.-" evidence="7"/>
<dbReference type="PANTHER" id="PTHR43763">
    <property type="entry name" value="XAA-PRO AMINOPEPTIDASE 1"/>
    <property type="match status" value="1"/>
</dbReference>
<dbReference type="Gene3D" id="3.90.230.10">
    <property type="entry name" value="Creatinase/methionine aminopeptidase superfamily"/>
    <property type="match status" value="1"/>
</dbReference>
<dbReference type="Pfam" id="PF01321">
    <property type="entry name" value="Creatinase_N"/>
    <property type="match status" value="1"/>
</dbReference>
<dbReference type="InterPro" id="IPR000994">
    <property type="entry name" value="Pept_M24"/>
</dbReference>
<dbReference type="GO" id="GO:0070006">
    <property type="term" value="F:metalloaminopeptidase activity"/>
    <property type="evidence" value="ECO:0007669"/>
    <property type="project" value="InterPro"/>
</dbReference>
<dbReference type="SUPFAM" id="SSF53092">
    <property type="entry name" value="Creatinase/prolidase N-terminal domain"/>
    <property type="match status" value="1"/>
</dbReference>
<organism evidence="7">
    <name type="scientific">Vibrio sp. HB236076</name>
    <dbReference type="NCBI Taxonomy" id="3232307"/>
    <lineage>
        <taxon>Bacteria</taxon>
        <taxon>Pseudomonadati</taxon>
        <taxon>Pseudomonadota</taxon>
        <taxon>Gammaproteobacteria</taxon>
        <taxon>Vibrionales</taxon>
        <taxon>Vibrionaceae</taxon>
        <taxon>Vibrio</taxon>
    </lineage>
</organism>
<dbReference type="InterPro" id="IPR032416">
    <property type="entry name" value="Peptidase_M24_C"/>
</dbReference>
<name>A0AB39HGL8_9VIBR</name>
<evidence type="ECO:0000313" key="7">
    <source>
        <dbReference type="EMBL" id="XDK25028.1"/>
    </source>
</evidence>
<keyword evidence="2" id="KW-0479">Metal-binding</keyword>
<keyword evidence="7" id="KW-0645">Protease</keyword>
<accession>A0AB39HGL8</accession>
<dbReference type="InterPro" id="IPR029149">
    <property type="entry name" value="Creatin/AminoP/Spt16_N"/>
</dbReference>
<dbReference type="Gene3D" id="3.40.350.10">
    <property type="entry name" value="Creatinase/prolidase N-terminal domain"/>
    <property type="match status" value="2"/>
</dbReference>
<reference evidence="7" key="1">
    <citation type="submission" date="2024-07" db="EMBL/GenBank/DDBJ databases">
        <title>Genome Analysis of a Potential Novel Vibrio Species Secreting pH- and Thermo-stable Alginate Lyase and its Application in Producing Alginate Oligosaccharides.</title>
        <authorList>
            <person name="Huang H."/>
            <person name="Bao K."/>
        </authorList>
    </citation>
    <scope>NUCLEOTIDE SEQUENCE</scope>
    <source>
        <strain evidence="7">HB236076</strain>
    </source>
</reference>
<dbReference type="Pfam" id="PF00557">
    <property type="entry name" value="Peptidase_M24"/>
    <property type="match status" value="1"/>
</dbReference>
<keyword evidence="7" id="KW-0031">Aminopeptidase</keyword>
<dbReference type="InterPro" id="IPR033740">
    <property type="entry name" value="Pept_M24B"/>
</dbReference>
<dbReference type="InterPro" id="IPR050422">
    <property type="entry name" value="X-Pro_aminopeptidase_P"/>
</dbReference>
<gene>
    <name evidence="7" type="ORF">AB0763_12945</name>
</gene>
<evidence type="ECO:0000256" key="3">
    <source>
        <dbReference type="ARBA" id="ARBA00022801"/>
    </source>
</evidence>